<dbReference type="RefSeq" id="WP_194696019.1">
    <property type="nucleotide sequence ID" value="NZ_JADKPO010000009.1"/>
</dbReference>
<dbReference type="PANTHER" id="PTHR30006">
    <property type="entry name" value="THIAMINE-BINDING PERIPLASMIC PROTEIN-RELATED"/>
    <property type="match status" value="1"/>
</dbReference>
<name>A0A930VJN8_9ACTN</name>
<gene>
    <name evidence="3" type="ORF">ISU10_08905</name>
</gene>
<dbReference type="InterPro" id="IPR006059">
    <property type="entry name" value="SBP"/>
</dbReference>
<dbReference type="PROSITE" id="PS51257">
    <property type="entry name" value="PROKAR_LIPOPROTEIN"/>
    <property type="match status" value="1"/>
</dbReference>
<keyword evidence="1 2" id="KW-0732">Signal</keyword>
<dbReference type="GO" id="GO:0030975">
    <property type="term" value="F:thiamine binding"/>
    <property type="evidence" value="ECO:0007669"/>
    <property type="project" value="InterPro"/>
</dbReference>
<evidence type="ECO:0000313" key="3">
    <source>
        <dbReference type="EMBL" id="MBF4767882.1"/>
    </source>
</evidence>
<dbReference type="EMBL" id="JADKPO010000009">
    <property type="protein sequence ID" value="MBF4767882.1"/>
    <property type="molecule type" value="Genomic_DNA"/>
</dbReference>
<dbReference type="Gene3D" id="3.40.190.10">
    <property type="entry name" value="Periplasmic binding protein-like II"/>
    <property type="match status" value="2"/>
</dbReference>
<evidence type="ECO:0000256" key="2">
    <source>
        <dbReference type="SAM" id="SignalP"/>
    </source>
</evidence>
<dbReference type="PANTHER" id="PTHR30006:SF2">
    <property type="entry name" value="ABC TRANSPORTER SUBSTRATE-BINDING PROTEIN"/>
    <property type="match status" value="1"/>
</dbReference>
<protein>
    <submittedName>
        <fullName evidence="3">Thiamine ABC transporter substrate-binding protein</fullName>
    </submittedName>
</protein>
<dbReference type="InterPro" id="IPR005948">
    <property type="entry name" value="ThiB-like"/>
</dbReference>
<sequence>MTRACRLYSSALLTAALLALTACSLVGGGDSSAGEPDAEGQPTKVVLVTHESFALPDKLVKQFEQDTGLDLVIRASGDAGTLTNKLVLSAGNPQGDVAFGVDNTFASRALDNDVFAPYAAAMPAGADAYALPGDDDHRLAPVDNASVCVNVDTTWFDKQGLAPPKSLDDLTDPAYQDLFVLPGAATSSTGMAFLLATIAEYGDAWPDYWTRLMDNGAKLTAGWSDAYEVDFTQGGGKGDRPIVLSYDSSPAFTIGGDTSTTRALLDTCFRQVEYAGVLAGADNPDGAQQVIDWLLSPEVQQQLPTSMYVFPVDSSVTLPAEWAKYAVPPADPLTVDPAEIAKNRDEWLTTWSDVTSR</sequence>
<dbReference type="GO" id="GO:0030976">
    <property type="term" value="F:thiamine pyrophosphate binding"/>
    <property type="evidence" value="ECO:0007669"/>
    <property type="project" value="TreeGrafter"/>
</dbReference>
<reference evidence="3" key="1">
    <citation type="submission" date="2020-11" db="EMBL/GenBank/DDBJ databases">
        <title>Nocardioides cynanchi sp. nov., isolated from soil of rhizosphere of Cynanchum wilfordii.</title>
        <authorList>
            <person name="Lee J.-S."/>
            <person name="Suh M.K."/>
            <person name="Kim J.-S."/>
        </authorList>
    </citation>
    <scope>NUCLEOTIDE SEQUENCE</scope>
    <source>
        <strain evidence="3">KCTC 19276</strain>
    </source>
</reference>
<dbReference type="Pfam" id="PF13416">
    <property type="entry name" value="SBP_bac_8"/>
    <property type="match status" value="1"/>
</dbReference>
<dbReference type="AlphaFoldDB" id="A0A930VJN8"/>
<evidence type="ECO:0000313" key="4">
    <source>
        <dbReference type="Proteomes" id="UP000660668"/>
    </source>
</evidence>
<dbReference type="GO" id="GO:0015888">
    <property type="term" value="P:thiamine transport"/>
    <property type="evidence" value="ECO:0007669"/>
    <property type="project" value="InterPro"/>
</dbReference>
<dbReference type="Proteomes" id="UP000660668">
    <property type="component" value="Unassembled WGS sequence"/>
</dbReference>
<feature type="chain" id="PRO_5039510658" evidence="2">
    <location>
        <begin position="25"/>
        <end position="357"/>
    </location>
</feature>
<dbReference type="GO" id="GO:0030288">
    <property type="term" value="C:outer membrane-bounded periplasmic space"/>
    <property type="evidence" value="ECO:0007669"/>
    <property type="project" value="TreeGrafter"/>
</dbReference>
<comment type="caution">
    <text evidence="3">The sequence shown here is derived from an EMBL/GenBank/DDBJ whole genome shotgun (WGS) entry which is preliminary data.</text>
</comment>
<organism evidence="3 4">
    <name type="scientific">Nocardioides agariphilus</name>
    <dbReference type="NCBI Taxonomy" id="433664"/>
    <lineage>
        <taxon>Bacteria</taxon>
        <taxon>Bacillati</taxon>
        <taxon>Actinomycetota</taxon>
        <taxon>Actinomycetes</taxon>
        <taxon>Propionibacteriales</taxon>
        <taxon>Nocardioidaceae</taxon>
        <taxon>Nocardioides</taxon>
    </lineage>
</organism>
<keyword evidence="4" id="KW-1185">Reference proteome</keyword>
<evidence type="ECO:0000256" key="1">
    <source>
        <dbReference type="ARBA" id="ARBA00022729"/>
    </source>
</evidence>
<dbReference type="NCBIfam" id="TIGR01254">
    <property type="entry name" value="sfuA"/>
    <property type="match status" value="1"/>
</dbReference>
<accession>A0A930VJN8</accession>
<proteinExistence type="predicted"/>
<dbReference type="SUPFAM" id="SSF53850">
    <property type="entry name" value="Periplasmic binding protein-like II"/>
    <property type="match status" value="1"/>
</dbReference>
<feature type="signal peptide" evidence="2">
    <location>
        <begin position="1"/>
        <end position="24"/>
    </location>
</feature>